<dbReference type="EMBL" id="CAXAMN010002036">
    <property type="protein sequence ID" value="CAK8997443.1"/>
    <property type="molecule type" value="Genomic_DNA"/>
</dbReference>
<comment type="caution">
    <text evidence="2">The sequence shown here is derived from an EMBL/GenBank/DDBJ whole genome shotgun (WGS) entry which is preliminary data.</text>
</comment>
<reference evidence="2 3" key="1">
    <citation type="submission" date="2024-02" db="EMBL/GenBank/DDBJ databases">
        <authorList>
            <person name="Chen Y."/>
            <person name="Shah S."/>
            <person name="Dougan E. K."/>
            <person name="Thang M."/>
            <person name="Chan C."/>
        </authorList>
    </citation>
    <scope>NUCLEOTIDE SEQUENCE [LARGE SCALE GENOMIC DNA]</scope>
</reference>
<gene>
    <name evidence="2" type="ORF">CCMP2556_LOCUS4858</name>
</gene>
<dbReference type="Proteomes" id="UP001642484">
    <property type="component" value="Unassembled WGS sequence"/>
</dbReference>
<name>A0ABP0I7N2_9DINO</name>
<feature type="signal peptide" evidence="1">
    <location>
        <begin position="1"/>
        <end position="35"/>
    </location>
</feature>
<keyword evidence="1" id="KW-0732">Signal</keyword>
<protein>
    <recommendedName>
        <fullName evidence="4">Secreted protein</fullName>
    </recommendedName>
</protein>
<feature type="chain" id="PRO_5046885322" description="Secreted protein" evidence="1">
    <location>
        <begin position="36"/>
        <end position="110"/>
    </location>
</feature>
<organism evidence="2 3">
    <name type="scientific">Durusdinium trenchii</name>
    <dbReference type="NCBI Taxonomy" id="1381693"/>
    <lineage>
        <taxon>Eukaryota</taxon>
        <taxon>Sar</taxon>
        <taxon>Alveolata</taxon>
        <taxon>Dinophyceae</taxon>
        <taxon>Suessiales</taxon>
        <taxon>Symbiodiniaceae</taxon>
        <taxon>Durusdinium</taxon>
    </lineage>
</organism>
<evidence type="ECO:0008006" key="4">
    <source>
        <dbReference type="Google" id="ProtNLM"/>
    </source>
</evidence>
<proteinExistence type="predicted"/>
<evidence type="ECO:0000313" key="2">
    <source>
        <dbReference type="EMBL" id="CAK8997443.1"/>
    </source>
</evidence>
<accession>A0ABP0I7N2</accession>
<evidence type="ECO:0000313" key="3">
    <source>
        <dbReference type="Proteomes" id="UP001642484"/>
    </source>
</evidence>
<evidence type="ECO:0000256" key="1">
    <source>
        <dbReference type="SAM" id="SignalP"/>
    </source>
</evidence>
<sequence length="110" mass="12875">MIFCLLVHEWSCSTMQHVLLTHLLMVWLCLVGTECKYQVAFGTRPSDRASRQRCLVSTNDALQHNRCSGSGFLFLACVIFQLQTTMWLRPWGVAKGNMYSWFLHIYIYFF</sequence>
<keyword evidence="3" id="KW-1185">Reference proteome</keyword>